<evidence type="ECO:0000259" key="8">
    <source>
        <dbReference type="SMART" id="SM00865"/>
    </source>
</evidence>
<feature type="binding site" evidence="4">
    <location>
        <position position="143"/>
    </location>
    <ligand>
        <name>GTP</name>
        <dbReference type="ChEBI" id="CHEBI:37565"/>
    </ligand>
</feature>
<dbReference type="PRINTS" id="PR00423">
    <property type="entry name" value="CELLDVISFTSZ"/>
</dbReference>
<comment type="similarity">
    <text evidence="1 4 6">Belongs to the FtsZ family.</text>
</comment>
<dbReference type="GO" id="GO:0005737">
    <property type="term" value="C:cytoplasm"/>
    <property type="evidence" value="ECO:0007669"/>
    <property type="project" value="UniProtKB-SubCell"/>
</dbReference>
<organism evidence="9 10">
    <name type="scientific">Candidatus Lloydbacteria bacterium RIFCSPLOWO2_02_FULL_51_11</name>
    <dbReference type="NCBI Taxonomy" id="1798667"/>
    <lineage>
        <taxon>Bacteria</taxon>
        <taxon>Candidatus Lloydiibacteriota</taxon>
    </lineage>
</organism>
<dbReference type="SUPFAM" id="SSF55307">
    <property type="entry name" value="Tubulin C-terminal domain-like"/>
    <property type="match status" value="1"/>
</dbReference>
<dbReference type="FunFam" id="3.40.50.1440:FF:000001">
    <property type="entry name" value="Cell division protein FtsZ"/>
    <property type="match status" value="1"/>
</dbReference>
<feature type="domain" description="Tubulin/FtsZ 2-layer sandwich" evidence="8">
    <location>
        <begin position="207"/>
        <end position="325"/>
    </location>
</feature>
<proteinExistence type="inferred from homology"/>
<dbReference type="PROSITE" id="PS01135">
    <property type="entry name" value="FTSZ_2"/>
    <property type="match status" value="1"/>
</dbReference>
<dbReference type="InterPro" id="IPR018316">
    <property type="entry name" value="Tubulin/FtsZ_2-layer-sand-dom"/>
</dbReference>
<dbReference type="Pfam" id="PF00091">
    <property type="entry name" value="Tubulin"/>
    <property type="match status" value="1"/>
</dbReference>
<comment type="function">
    <text evidence="4 6">Essential cell division protein that forms a contractile ring structure (Z ring) at the future cell division site. The regulation of the ring assembly controls the timing and the location of cell division. One of the functions of the FtsZ ring is to recruit other cell division proteins to the septum to produce a new cell wall between the dividing cells. Binds GTP and shows GTPase activity.</text>
</comment>
<name>A0A1G2DQ89_9BACT</name>
<dbReference type="GO" id="GO:0000917">
    <property type="term" value="P:division septum assembly"/>
    <property type="evidence" value="ECO:0007669"/>
    <property type="project" value="UniProtKB-KW"/>
</dbReference>
<dbReference type="Pfam" id="PF12327">
    <property type="entry name" value="FtsZ_C"/>
    <property type="match status" value="1"/>
</dbReference>
<comment type="subunit">
    <text evidence="4">Homodimer. Polymerizes to form a dynamic ring structure in a strictly GTP-dependent manner. Interacts directly with several other division proteins.</text>
</comment>
<dbReference type="PANTHER" id="PTHR30314:SF3">
    <property type="entry name" value="MITOCHONDRIAL DIVISION PROTEIN FSZA"/>
    <property type="match status" value="1"/>
</dbReference>
<dbReference type="InterPro" id="IPR036525">
    <property type="entry name" value="Tubulin/FtsZ_GTPase_sf"/>
</dbReference>
<dbReference type="Gene3D" id="3.40.50.1440">
    <property type="entry name" value="Tubulin/FtsZ, GTPase domain"/>
    <property type="match status" value="1"/>
</dbReference>
<dbReference type="AlphaFoldDB" id="A0A1G2DQ89"/>
<dbReference type="GO" id="GO:0003924">
    <property type="term" value="F:GTPase activity"/>
    <property type="evidence" value="ECO:0007669"/>
    <property type="project" value="UniProtKB-UniRule"/>
</dbReference>
<keyword evidence="2 4" id="KW-0547">Nucleotide-binding</keyword>
<reference evidence="9 10" key="1">
    <citation type="journal article" date="2016" name="Nat. Commun.">
        <title>Thousands of microbial genomes shed light on interconnected biogeochemical processes in an aquifer system.</title>
        <authorList>
            <person name="Anantharaman K."/>
            <person name="Brown C.T."/>
            <person name="Hug L.A."/>
            <person name="Sharon I."/>
            <person name="Castelle C.J."/>
            <person name="Probst A.J."/>
            <person name="Thomas B.C."/>
            <person name="Singh A."/>
            <person name="Wilkins M.J."/>
            <person name="Karaoz U."/>
            <person name="Brodie E.L."/>
            <person name="Williams K.H."/>
            <person name="Hubbard S.S."/>
            <person name="Banfield J.F."/>
        </authorList>
    </citation>
    <scope>NUCLEOTIDE SEQUENCE [LARGE SCALE GENOMIC DNA]</scope>
</reference>
<feature type="binding site" evidence="4">
    <location>
        <position position="139"/>
    </location>
    <ligand>
        <name>GTP</name>
        <dbReference type="ChEBI" id="CHEBI:37565"/>
    </ligand>
</feature>
<dbReference type="InterPro" id="IPR037103">
    <property type="entry name" value="Tubulin/FtsZ-like_C"/>
</dbReference>
<dbReference type="InterPro" id="IPR024757">
    <property type="entry name" value="FtsZ_C"/>
</dbReference>
<dbReference type="InterPro" id="IPR045061">
    <property type="entry name" value="FtsZ/CetZ"/>
</dbReference>
<gene>
    <name evidence="4" type="primary">ftsZ</name>
    <name evidence="9" type="ORF">A3J08_02580</name>
</gene>
<dbReference type="GO" id="GO:0051258">
    <property type="term" value="P:protein polymerization"/>
    <property type="evidence" value="ECO:0007669"/>
    <property type="project" value="UniProtKB-UniRule"/>
</dbReference>
<dbReference type="EMBL" id="MHLR01000005">
    <property type="protein sequence ID" value="OGZ15726.1"/>
    <property type="molecule type" value="Genomic_DNA"/>
</dbReference>
<dbReference type="SMART" id="SM00865">
    <property type="entry name" value="Tubulin_C"/>
    <property type="match status" value="1"/>
</dbReference>
<dbReference type="InterPro" id="IPR000158">
    <property type="entry name" value="Cell_div_FtsZ"/>
</dbReference>
<evidence type="ECO:0000256" key="4">
    <source>
        <dbReference type="HAMAP-Rule" id="MF_00909"/>
    </source>
</evidence>
<dbReference type="SMART" id="SM00864">
    <property type="entry name" value="Tubulin"/>
    <property type="match status" value="1"/>
</dbReference>
<dbReference type="STRING" id="1798667.A3J08_02580"/>
<dbReference type="NCBIfam" id="TIGR00065">
    <property type="entry name" value="ftsZ"/>
    <property type="match status" value="1"/>
</dbReference>
<evidence type="ECO:0000256" key="1">
    <source>
        <dbReference type="ARBA" id="ARBA00009690"/>
    </source>
</evidence>
<dbReference type="GO" id="GO:0005525">
    <property type="term" value="F:GTP binding"/>
    <property type="evidence" value="ECO:0007669"/>
    <property type="project" value="UniProtKB-UniRule"/>
</dbReference>
<feature type="domain" description="Tubulin/FtsZ GTPase" evidence="7">
    <location>
        <begin position="13"/>
        <end position="205"/>
    </location>
</feature>
<evidence type="ECO:0000313" key="10">
    <source>
        <dbReference type="Proteomes" id="UP000177573"/>
    </source>
</evidence>
<comment type="caution">
    <text evidence="9">The sequence shown here is derived from an EMBL/GenBank/DDBJ whole genome shotgun (WGS) entry which is preliminary data.</text>
</comment>
<evidence type="ECO:0000313" key="9">
    <source>
        <dbReference type="EMBL" id="OGZ15726.1"/>
    </source>
</evidence>
<keyword evidence="4 6" id="KW-0132">Cell division</keyword>
<keyword evidence="4 6" id="KW-0717">Septation</keyword>
<keyword evidence="4" id="KW-0963">Cytoplasm</keyword>
<keyword evidence="3 4" id="KW-0342">GTP-binding</keyword>
<evidence type="ECO:0000256" key="3">
    <source>
        <dbReference type="ARBA" id="ARBA00023134"/>
    </source>
</evidence>
<dbReference type="CDD" id="cd02201">
    <property type="entry name" value="FtsZ_type1"/>
    <property type="match status" value="1"/>
</dbReference>
<dbReference type="GO" id="GO:0032153">
    <property type="term" value="C:cell division site"/>
    <property type="evidence" value="ECO:0007669"/>
    <property type="project" value="UniProtKB-UniRule"/>
</dbReference>
<evidence type="ECO:0000259" key="7">
    <source>
        <dbReference type="SMART" id="SM00864"/>
    </source>
</evidence>
<evidence type="ECO:0000256" key="2">
    <source>
        <dbReference type="ARBA" id="ARBA00022741"/>
    </source>
</evidence>
<feature type="binding site" evidence="4">
    <location>
        <begin position="21"/>
        <end position="25"/>
    </location>
    <ligand>
        <name>GTP</name>
        <dbReference type="ChEBI" id="CHEBI:37565"/>
    </ligand>
</feature>
<dbReference type="Proteomes" id="UP000177573">
    <property type="component" value="Unassembled WGS sequence"/>
</dbReference>
<dbReference type="InterPro" id="IPR008280">
    <property type="entry name" value="Tub_FtsZ_C"/>
</dbReference>
<keyword evidence="4 6" id="KW-0131">Cell cycle</keyword>
<feature type="binding site" evidence="4">
    <location>
        <position position="187"/>
    </location>
    <ligand>
        <name>GTP</name>
        <dbReference type="ChEBI" id="CHEBI:37565"/>
    </ligand>
</feature>
<dbReference type="InterPro" id="IPR020805">
    <property type="entry name" value="Cell_div_FtsZ_CS"/>
</dbReference>
<dbReference type="Gene3D" id="3.30.1330.20">
    <property type="entry name" value="Tubulin/FtsZ, C-terminal domain"/>
    <property type="match status" value="1"/>
</dbReference>
<protein>
    <recommendedName>
        <fullName evidence="4 5">Cell division protein FtsZ</fullName>
    </recommendedName>
</protein>
<dbReference type="HAMAP" id="MF_00909">
    <property type="entry name" value="FtsZ"/>
    <property type="match status" value="1"/>
</dbReference>
<dbReference type="InterPro" id="IPR003008">
    <property type="entry name" value="Tubulin_FtsZ_GTPase"/>
</dbReference>
<dbReference type="SUPFAM" id="SSF52490">
    <property type="entry name" value="Tubulin nucleotide-binding domain-like"/>
    <property type="match status" value="1"/>
</dbReference>
<sequence length="402" mass="41933">MPHITPEVEAFARIKVIGVGGGGGNAVNHMIASKVHGVEFMVMNTDVQDLHKSSAKKRIHLGKNLTKGLGAGMNPDTGTRAAEETKSEIQDAIKGSDMVFIAAGMGGGTGTGAAPTIARISKEVGALTVAVVTKPFFFEGTQRMKIAEAGLRALREEVDALIVIPNDRLLAIIKKEVTASHAFAMSDDVLRQAVEGISDLITMPGIINVDFADIRAIMANAGSALMGIGKATGEKRAEEAAKMAINSPLLDLSINGAKGVLFTIAGGADLTMFEIQEAAKVITESIDSEAKVIFGAVNDTKLGKSELKVTVIASGFPENGNLNHTGLTPVIGSGSTNGNGGNGATEKPKKKAVIDTGGNGASHSVPFRKEPPVQNAHIEDAPEVEDDDDWNAAIPAFLRRKK</sequence>
<evidence type="ECO:0000256" key="5">
    <source>
        <dbReference type="NCBIfam" id="TIGR00065"/>
    </source>
</evidence>
<dbReference type="PANTHER" id="PTHR30314">
    <property type="entry name" value="CELL DIVISION PROTEIN FTSZ-RELATED"/>
    <property type="match status" value="1"/>
</dbReference>
<comment type="subcellular location">
    <subcellularLocation>
        <location evidence="4">Cytoplasm</location>
    </subcellularLocation>
    <text evidence="4">Assembles at midcell at the inner surface of the cytoplasmic membrane.</text>
</comment>
<feature type="binding site" evidence="4">
    <location>
        <begin position="108"/>
        <end position="110"/>
    </location>
    <ligand>
        <name>GTP</name>
        <dbReference type="ChEBI" id="CHEBI:37565"/>
    </ligand>
</feature>
<evidence type="ECO:0000256" key="6">
    <source>
        <dbReference type="RuleBase" id="RU000631"/>
    </source>
</evidence>
<dbReference type="GO" id="GO:0043093">
    <property type="term" value="P:FtsZ-dependent cytokinesis"/>
    <property type="evidence" value="ECO:0007669"/>
    <property type="project" value="UniProtKB-UniRule"/>
</dbReference>
<accession>A0A1G2DQ89</accession>